<feature type="signal peptide" evidence="2">
    <location>
        <begin position="1"/>
        <end position="16"/>
    </location>
</feature>
<dbReference type="OrthoDB" id="5522885at2"/>
<evidence type="ECO:0000256" key="1">
    <source>
        <dbReference type="SAM" id="Phobius"/>
    </source>
</evidence>
<dbReference type="Proteomes" id="UP000245535">
    <property type="component" value="Unassembled WGS sequence"/>
</dbReference>
<gene>
    <name evidence="3" type="ORF">BC781_1011501</name>
</gene>
<keyword evidence="4" id="KW-1185">Reference proteome</keyword>
<dbReference type="Pfam" id="PF11742">
    <property type="entry name" value="DUF3302"/>
    <property type="match status" value="1"/>
</dbReference>
<keyword evidence="2" id="KW-0732">Signal</keyword>
<keyword evidence="1" id="KW-0472">Membrane</keyword>
<dbReference type="InterPro" id="IPR011223">
    <property type="entry name" value="UCP028770"/>
</dbReference>
<organism evidence="3 4">
    <name type="scientific">Sediminitomix flava</name>
    <dbReference type="NCBI Taxonomy" id="379075"/>
    <lineage>
        <taxon>Bacteria</taxon>
        <taxon>Pseudomonadati</taxon>
        <taxon>Bacteroidota</taxon>
        <taxon>Cytophagia</taxon>
        <taxon>Cytophagales</taxon>
        <taxon>Flammeovirgaceae</taxon>
        <taxon>Sediminitomix</taxon>
    </lineage>
</organism>
<dbReference type="EMBL" id="QGDO01000001">
    <property type="protein sequence ID" value="PWJ45092.1"/>
    <property type="molecule type" value="Genomic_DNA"/>
</dbReference>
<evidence type="ECO:0000313" key="3">
    <source>
        <dbReference type="EMBL" id="PWJ45092.1"/>
    </source>
</evidence>
<name>A0A315ZIG0_SEDFL</name>
<accession>A0A315ZIG0</accession>
<comment type="caution">
    <text evidence="3">The sequence shown here is derived from an EMBL/GenBank/DDBJ whole genome shotgun (WGS) entry which is preliminary data.</text>
</comment>
<feature type="transmembrane region" description="Helical" evidence="1">
    <location>
        <begin position="32"/>
        <end position="51"/>
    </location>
</feature>
<protein>
    <submittedName>
        <fullName evidence="3">Uncharacterized protein DUF3302</fullName>
    </submittedName>
</protein>
<dbReference type="AlphaFoldDB" id="A0A315ZIG0"/>
<keyword evidence="1" id="KW-0812">Transmembrane</keyword>
<evidence type="ECO:0000256" key="2">
    <source>
        <dbReference type="SAM" id="SignalP"/>
    </source>
</evidence>
<sequence length="118" mass="13440">MPILFALLTFAHFAHAANYTDNSGLDGTANAMVWIVMCIVPMAGLYVFWMVHIYPEKVAEERDHPQKDAIKILCLLSLVFGGLLWPFALVWAYMKSPKIRVHKEANLQLDESHELIIE</sequence>
<proteinExistence type="predicted"/>
<evidence type="ECO:0000313" key="4">
    <source>
        <dbReference type="Proteomes" id="UP000245535"/>
    </source>
</evidence>
<feature type="transmembrane region" description="Helical" evidence="1">
    <location>
        <begin position="72"/>
        <end position="94"/>
    </location>
</feature>
<feature type="chain" id="PRO_5016462044" evidence="2">
    <location>
        <begin position="17"/>
        <end position="118"/>
    </location>
</feature>
<reference evidence="3 4" key="1">
    <citation type="submission" date="2018-03" db="EMBL/GenBank/DDBJ databases">
        <title>Genomic Encyclopedia of Archaeal and Bacterial Type Strains, Phase II (KMG-II): from individual species to whole genera.</title>
        <authorList>
            <person name="Goeker M."/>
        </authorList>
    </citation>
    <scope>NUCLEOTIDE SEQUENCE [LARGE SCALE GENOMIC DNA]</scope>
    <source>
        <strain evidence="3 4">DSM 28229</strain>
    </source>
</reference>
<keyword evidence="1" id="KW-1133">Transmembrane helix</keyword>